<dbReference type="InterPro" id="IPR036938">
    <property type="entry name" value="PAP2/HPO_sf"/>
</dbReference>
<dbReference type="SUPFAM" id="SSF48317">
    <property type="entry name" value="Acid phosphatase/Vanadium-dependent haloperoxidase"/>
    <property type="match status" value="1"/>
</dbReference>
<dbReference type="Pfam" id="PF01569">
    <property type="entry name" value="PAP2"/>
    <property type="match status" value="1"/>
</dbReference>
<feature type="chain" id="PRO_5040782403" evidence="1">
    <location>
        <begin position="22"/>
        <end position="324"/>
    </location>
</feature>
<dbReference type="RefSeq" id="WP_279296553.1">
    <property type="nucleotide sequence ID" value="NZ_JAOTIF010000004.1"/>
</dbReference>
<keyword evidence="4" id="KW-1185">Reference proteome</keyword>
<keyword evidence="1" id="KW-0732">Signal</keyword>
<dbReference type="InterPro" id="IPR000326">
    <property type="entry name" value="PAP2/HPO"/>
</dbReference>
<feature type="domain" description="Phosphatidic acid phosphatase type 2/haloperoxidase" evidence="2">
    <location>
        <begin position="158"/>
        <end position="285"/>
    </location>
</feature>
<reference evidence="3" key="2">
    <citation type="submission" date="2023-04" db="EMBL/GenBank/DDBJ databases">
        <title>Paracnuella aquatica gen. nov., sp. nov., a member of the family Chitinophagaceae isolated from a hot spring.</title>
        <authorList>
            <person name="Wang C."/>
        </authorList>
    </citation>
    <scope>NUCLEOTIDE SEQUENCE</scope>
    <source>
        <strain evidence="3">LB-8</strain>
    </source>
</reference>
<dbReference type="SMART" id="SM00014">
    <property type="entry name" value="acidPPc"/>
    <property type="match status" value="1"/>
</dbReference>
<evidence type="ECO:0000259" key="2">
    <source>
        <dbReference type="SMART" id="SM00014"/>
    </source>
</evidence>
<evidence type="ECO:0000313" key="3">
    <source>
        <dbReference type="EMBL" id="MCU7549112.1"/>
    </source>
</evidence>
<dbReference type="AlphaFoldDB" id="A0A9X3BH83"/>
<dbReference type="Proteomes" id="UP001155483">
    <property type="component" value="Unassembled WGS sequence"/>
</dbReference>
<dbReference type="PANTHER" id="PTHR14969">
    <property type="entry name" value="SPHINGOSINE-1-PHOSPHATE PHOSPHOHYDROLASE"/>
    <property type="match status" value="1"/>
</dbReference>
<organism evidence="3 4">
    <name type="scientific">Paraflavisolibacter caeni</name>
    <dbReference type="NCBI Taxonomy" id="2982496"/>
    <lineage>
        <taxon>Bacteria</taxon>
        <taxon>Pseudomonadati</taxon>
        <taxon>Bacteroidota</taxon>
        <taxon>Chitinophagia</taxon>
        <taxon>Chitinophagales</taxon>
        <taxon>Chitinophagaceae</taxon>
        <taxon>Paraflavisolibacter</taxon>
    </lineage>
</organism>
<reference evidence="3" key="1">
    <citation type="submission" date="2022-09" db="EMBL/GenBank/DDBJ databases">
        <authorList>
            <person name="Yuan C."/>
            <person name="Ke Z."/>
        </authorList>
    </citation>
    <scope>NUCLEOTIDE SEQUENCE</scope>
    <source>
        <strain evidence="3">LB-8</strain>
    </source>
</reference>
<sequence length="324" mass="36208">MKLAIRSVFILSILISTIALAQQPDSLIKKLDSAQLMTDSAGGQTNVINRKAYNERTEIHFDTYFILLTSNFKQQLTAPFHLTKKDWIKVGKFGVVLVGVGLLDESIQRFGQNLRDNNKGVRVISNRVTNLGAQYEGITLIALGTYGFLFKNEKIQTTTLLASQAYITSSVMESLLKAITGRQRPSYYDPIAKEAEPRFHGPIHKPFKDVSGKTISSSFPSGHAAAAFAAATVYAMEYKDRPLVPIISYTTASLIALSRITENRHWATDIVAGSTMGFLIGRQVVNNYHRYAKLQEEKRKKNSVSFQLQYNFGHLMPGIVYTFK</sequence>
<comment type="caution">
    <text evidence="3">The sequence shown here is derived from an EMBL/GenBank/DDBJ whole genome shotgun (WGS) entry which is preliminary data.</text>
</comment>
<dbReference type="PANTHER" id="PTHR14969:SF13">
    <property type="entry name" value="AT30094P"/>
    <property type="match status" value="1"/>
</dbReference>
<gene>
    <name evidence="3" type="ORF">OCK74_08295</name>
</gene>
<evidence type="ECO:0000256" key="1">
    <source>
        <dbReference type="SAM" id="SignalP"/>
    </source>
</evidence>
<accession>A0A9X3BH83</accession>
<protein>
    <submittedName>
        <fullName evidence="3">Phosphatase PAP2 family protein</fullName>
    </submittedName>
</protein>
<proteinExistence type="predicted"/>
<feature type="signal peptide" evidence="1">
    <location>
        <begin position="1"/>
        <end position="21"/>
    </location>
</feature>
<dbReference type="EMBL" id="JAOTIF010000004">
    <property type="protein sequence ID" value="MCU7549112.1"/>
    <property type="molecule type" value="Genomic_DNA"/>
</dbReference>
<evidence type="ECO:0000313" key="4">
    <source>
        <dbReference type="Proteomes" id="UP001155483"/>
    </source>
</evidence>
<dbReference type="Gene3D" id="1.20.144.10">
    <property type="entry name" value="Phosphatidic acid phosphatase type 2/haloperoxidase"/>
    <property type="match status" value="1"/>
</dbReference>
<name>A0A9X3BH83_9BACT</name>